<dbReference type="SUPFAM" id="SSF52540">
    <property type="entry name" value="P-loop containing nucleoside triphosphate hydrolases"/>
    <property type="match status" value="1"/>
</dbReference>
<feature type="domain" description="UvrD-like helicase C-terminal" evidence="1">
    <location>
        <begin position="2"/>
        <end position="30"/>
    </location>
</feature>
<gene>
    <name evidence="2" type="ORF">UH38_20140</name>
</gene>
<evidence type="ECO:0000313" key="2">
    <source>
        <dbReference type="EMBL" id="KJH70063.1"/>
    </source>
</evidence>
<keyword evidence="3" id="KW-1185">Reference proteome</keyword>
<accession>A0A0D8ZMJ9</accession>
<dbReference type="AlphaFoldDB" id="A0A0D8ZMJ9"/>
<name>A0A0D8ZMJ9_9CYAN</name>
<dbReference type="Gene3D" id="3.40.50.300">
    <property type="entry name" value="P-loop containing nucleotide triphosphate hydrolases"/>
    <property type="match status" value="1"/>
</dbReference>
<dbReference type="Proteomes" id="UP000032452">
    <property type="component" value="Unassembled WGS sequence"/>
</dbReference>
<dbReference type="STRING" id="1618023.UH38_20140"/>
<dbReference type="InterPro" id="IPR027417">
    <property type="entry name" value="P-loop_NTPase"/>
</dbReference>
<dbReference type="PATRIC" id="fig|1618023.3.peg.2069"/>
<comment type="caution">
    <text evidence="2">The sequence shown here is derived from an EMBL/GenBank/DDBJ whole genome shotgun (WGS) entry which is preliminary data.</text>
</comment>
<evidence type="ECO:0000313" key="3">
    <source>
        <dbReference type="Proteomes" id="UP000032452"/>
    </source>
</evidence>
<dbReference type="EMBL" id="JYON01000028">
    <property type="protein sequence ID" value="KJH70063.1"/>
    <property type="molecule type" value="Genomic_DNA"/>
</dbReference>
<protein>
    <recommendedName>
        <fullName evidence="1">UvrD-like helicase C-terminal domain-containing protein</fullName>
    </recommendedName>
</protein>
<proteinExistence type="predicted"/>
<dbReference type="InterPro" id="IPR027785">
    <property type="entry name" value="UvrD-like_helicase_C"/>
</dbReference>
<reference evidence="2 3" key="1">
    <citation type="submission" date="2015-02" db="EMBL/GenBank/DDBJ databases">
        <title>Draft genome of a novel marine cyanobacterium (Chroococcales) isolated from South Atlantic Ocean.</title>
        <authorList>
            <person name="Rigonato J."/>
            <person name="Alvarenga D.O."/>
            <person name="Branco L.H."/>
            <person name="Varani A.M."/>
            <person name="Brandini F.P."/>
            <person name="Fiore M.F."/>
        </authorList>
    </citation>
    <scope>NUCLEOTIDE SEQUENCE [LARGE SCALE GENOMIC DNA]</scope>
    <source>
        <strain evidence="2 3">CENA595</strain>
    </source>
</reference>
<evidence type="ECO:0000259" key="1">
    <source>
        <dbReference type="Pfam" id="PF13538"/>
    </source>
</evidence>
<organism evidence="2 3">
    <name type="scientific">Aliterella atlantica CENA595</name>
    <dbReference type="NCBI Taxonomy" id="1618023"/>
    <lineage>
        <taxon>Bacteria</taxon>
        <taxon>Bacillati</taxon>
        <taxon>Cyanobacteriota</taxon>
        <taxon>Cyanophyceae</taxon>
        <taxon>Chroococcidiopsidales</taxon>
        <taxon>Aliterellaceae</taxon>
        <taxon>Aliterella</taxon>
    </lineage>
</organism>
<sequence length="71" mass="8263">MPVFMQHYMMLSHNLIYTGLTRAKKLAIVVGTTKAISLAIRQVKDQERYTHLQERLRLMSLANNGYPSARW</sequence>
<dbReference type="Pfam" id="PF13538">
    <property type="entry name" value="UvrD_C_2"/>
    <property type="match status" value="1"/>
</dbReference>